<dbReference type="OrthoDB" id="286814at2759"/>
<dbReference type="EMBL" id="ALBS01000053">
    <property type="protein sequence ID" value="EJT51565.1"/>
    <property type="molecule type" value="Genomic_DNA"/>
</dbReference>
<dbReference type="Proteomes" id="UP000002748">
    <property type="component" value="Unassembled WGS sequence"/>
</dbReference>
<dbReference type="HOGENOM" id="CLU_267387_0_0_1"/>
<gene>
    <name evidence="2" type="ORF">A1Q1_07232</name>
</gene>
<sequence>MNQFRMDHHQQSIPFGVDDSYRWSSLARAPARLPNQNINRWAGAPNANDCQRPWGPSSAIGTHRSHAADKLSIGSGLRPGSDRIAQLPSVTSGKSQRLAPPLSVRVLSATHSASLMSSPCTPDVVGESFTPGGLFDDADDEWDGLPITPAEQQGDAMATPESDEWRSASCICSDKSSSGTTFAGMATPSATASLATSTSEGNAIGWPLHRSVVAGQAKHVLSGEPTQKLDLASSNDCAVTPEIILGNVGSHEKVEADEKLQTDLSSVVPAIFCQPTTATSVDAVEDCDAIDEIIIVSTPPIDLEEDAAEILEGKRVVIARAHACAHDLCDCVGGGNSASPTEIFGRVSHHDVNLCHSTGCDQQFHLETCDAVTHRPGACNISSAAFDDFPAESTFLPANFFEDDASDTVNSDLTSLVNVQKPALKNFGLAGTSVGPVLSSNTRMHFSAREGLPPSSAWQLDYSSGSADPIPELVDLSPAAAQLFKVLDIATEPSDDESSVCGKDTRSLLASDAAPLASPVSWSSQTSEDGRCPPSLSTIHSFKSEELVENAVNPSKQPATSSIAVTAVDESLLFTDASFATGCSELAAPQPRPIPKYLSSVTAGSDFRHLLGHWLASYVIGRLAHREAVGSGNIASEWTRQAVYARETERTQQVPSSNSEYTFYSPRPTPRAVDRTSGRFADDPYDVLKRHGIVTAAPNMAFVQIVTEFIVRRRIPAETIVAAAWFVDNLPVHDVDGDLGFSLRGALCVSNGEPFAVERRLAMIALYLADMSISDFNYNLASWSNAFGVPKANAVCIEREALASLGYSVSIPIQSWRDHCKNVYSLFTRATFLPGVSTLSLGTMHTMVQTARGVAEDAAEDVEIFRRRQKTDLDNDAIASLRRFQSHIDVSKMPMQAPLPTCNSVYHTPDSDQENVAPPPAQNDEDEEEEEFAPYDGAPSFPVPKFPKQVEAPPPGSALPTPPYDGADSFPEPVFEHNDGQDHFHKVTLLADPSPKAKVADWLHHDQDDDEDDNSYEEYDGAAPFPDPVPLERKAPKYTMSMPVAISSLSRSPVPNHQAHVPKRARYASSPRHVPVASWPLDPSLPSRPPTTQQRMSYATLSRGYSPYYPQDQQLLRKTLSAQPKFFSSEAPHHLTREQLRSLAVEHHPRPVRAPYINGVAINHGRVDALEAAIEHSTKNFAHGYPTDHGLASEALLPTLITAIINAAAELEPLKEAPEPVARPSTLASMTTVA</sequence>
<name>J4UIP8_TRIAS</name>
<dbReference type="VEuPathDB" id="FungiDB:A1Q1_07232"/>
<accession>J4UIP8</accession>
<dbReference type="RefSeq" id="XP_014182943.1">
    <property type="nucleotide sequence ID" value="XM_014327468.1"/>
</dbReference>
<proteinExistence type="predicted"/>
<feature type="region of interest" description="Disordered" evidence="1">
    <location>
        <begin position="1006"/>
        <end position="1030"/>
    </location>
</feature>
<feature type="compositionally biased region" description="Acidic residues" evidence="1">
    <location>
        <begin position="923"/>
        <end position="933"/>
    </location>
</feature>
<feature type="region of interest" description="Disordered" evidence="1">
    <location>
        <begin position="72"/>
        <end position="99"/>
    </location>
</feature>
<dbReference type="GeneID" id="25990744"/>
<feature type="compositionally biased region" description="Acidic residues" evidence="1">
    <location>
        <begin position="1008"/>
        <end position="1020"/>
    </location>
</feature>
<reference evidence="2 3" key="1">
    <citation type="journal article" date="2012" name="Eukaryot. Cell">
        <title>Draft genome sequence of CBS 2479, the standard type strain of Trichosporon asahii.</title>
        <authorList>
            <person name="Yang R.Y."/>
            <person name="Li H.T."/>
            <person name="Zhu H."/>
            <person name="Zhou G.P."/>
            <person name="Wang M."/>
            <person name="Wang L."/>
        </authorList>
    </citation>
    <scope>NUCLEOTIDE SEQUENCE [LARGE SCALE GENOMIC DNA]</scope>
    <source>
        <strain evidence="3">ATCC 90039 / CBS 2479 / JCM 2466 / KCTC 7840 / NCYC 2677 / UAMH 7654</strain>
    </source>
</reference>
<feature type="compositionally biased region" description="Pro residues" evidence="1">
    <location>
        <begin position="952"/>
        <end position="963"/>
    </location>
</feature>
<evidence type="ECO:0000256" key="1">
    <source>
        <dbReference type="SAM" id="MobiDB-lite"/>
    </source>
</evidence>
<comment type="caution">
    <text evidence="2">The sequence shown here is derived from an EMBL/GenBank/DDBJ whole genome shotgun (WGS) entry which is preliminary data.</text>
</comment>
<evidence type="ECO:0000313" key="2">
    <source>
        <dbReference type="EMBL" id="EJT51565.1"/>
    </source>
</evidence>
<feature type="region of interest" description="Disordered" evidence="1">
    <location>
        <begin position="649"/>
        <end position="676"/>
    </location>
</feature>
<dbReference type="AlphaFoldDB" id="J4UIP8"/>
<feature type="region of interest" description="Disordered" evidence="1">
    <location>
        <begin position="899"/>
        <end position="977"/>
    </location>
</feature>
<dbReference type="Gene3D" id="1.10.472.10">
    <property type="entry name" value="Cyclin-like"/>
    <property type="match status" value="1"/>
</dbReference>
<dbReference type="KEGG" id="tasa:A1Q1_07232"/>
<evidence type="ECO:0000313" key="3">
    <source>
        <dbReference type="Proteomes" id="UP000002748"/>
    </source>
</evidence>
<feature type="region of interest" description="Disordered" evidence="1">
    <location>
        <begin position="1049"/>
        <end position="1072"/>
    </location>
</feature>
<protein>
    <submittedName>
        <fullName evidence="2">Uncharacterized protein</fullName>
    </submittedName>
</protein>
<feature type="compositionally biased region" description="Polar residues" evidence="1">
    <location>
        <begin position="651"/>
        <end position="662"/>
    </location>
</feature>
<organism evidence="2 3">
    <name type="scientific">Trichosporon asahii var. asahii (strain ATCC 90039 / CBS 2479 / JCM 2466 / KCTC 7840 / NBRC 103889/ NCYC 2677 / UAMH 7654)</name>
    <name type="common">Yeast</name>
    <dbReference type="NCBI Taxonomy" id="1186058"/>
    <lineage>
        <taxon>Eukaryota</taxon>
        <taxon>Fungi</taxon>
        <taxon>Dikarya</taxon>
        <taxon>Basidiomycota</taxon>
        <taxon>Agaricomycotina</taxon>
        <taxon>Tremellomycetes</taxon>
        <taxon>Trichosporonales</taxon>
        <taxon>Trichosporonaceae</taxon>
        <taxon>Trichosporon</taxon>
    </lineage>
</organism>